<reference evidence="6 7" key="1">
    <citation type="submission" date="2015-10" db="EMBL/GenBank/DDBJ databases">
        <authorList>
            <person name="Gilbert D.G."/>
        </authorList>
    </citation>
    <scope>NUCLEOTIDE SEQUENCE [LARGE SCALE GENOMIC DNA]</scope>
    <source>
        <strain evidence="6 7">NRRL B-16712</strain>
    </source>
</reference>
<evidence type="ECO:0000313" key="6">
    <source>
        <dbReference type="EMBL" id="KUL27972.1"/>
    </source>
</evidence>
<evidence type="ECO:0000256" key="2">
    <source>
        <dbReference type="ARBA" id="ARBA00022806"/>
    </source>
</evidence>
<evidence type="ECO:0000313" key="7">
    <source>
        <dbReference type="Proteomes" id="UP000053244"/>
    </source>
</evidence>
<name>A0A124G942_9ACTN</name>
<feature type="compositionally biased region" description="Pro residues" evidence="4">
    <location>
        <begin position="7"/>
        <end position="20"/>
    </location>
</feature>
<feature type="compositionally biased region" description="Low complexity" evidence="4">
    <location>
        <begin position="130"/>
        <end position="181"/>
    </location>
</feature>
<dbReference type="Proteomes" id="UP000053244">
    <property type="component" value="Unassembled WGS sequence"/>
</dbReference>
<feature type="domain" description="PD-(D/E)XK endonuclease-like" evidence="5">
    <location>
        <begin position="217"/>
        <end position="403"/>
    </location>
</feature>
<dbReference type="Pfam" id="PF12705">
    <property type="entry name" value="PDDEXK_1"/>
    <property type="match status" value="2"/>
</dbReference>
<gene>
    <name evidence="6" type="ORF">ADL15_33435</name>
</gene>
<keyword evidence="2" id="KW-0378">Hydrolase</keyword>
<feature type="domain" description="PD-(D/E)XK endonuclease-like" evidence="5">
    <location>
        <begin position="38"/>
        <end position="111"/>
    </location>
</feature>
<proteinExistence type="predicted"/>
<protein>
    <recommendedName>
        <fullName evidence="5">PD-(D/E)XK endonuclease-like domain-containing protein</fullName>
    </recommendedName>
</protein>
<dbReference type="InterPro" id="IPR011604">
    <property type="entry name" value="PDDEXK-like_dom_sf"/>
</dbReference>
<dbReference type="GO" id="GO:0006281">
    <property type="term" value="P:DNA repair"/>
    <property type="evidence" value="ECO:0007669"/>
    <property type="project" value="UniProtKB-KW"/>
</dbReference>
<accession>A0A124G942</accession>
<keyword evidence="2" id="KW-0547">Nucleotide-binding</keyword>
<evidence type="ECO:0000256" key="1">
    <source>
        <dbReference type="ARBA" id="ARBA00022763"/>
    </source>
</evidence>
<feature type="region of interest" description="Disordered" evidence="4">
    <location>
        <begin position="1"/>
        <end position="44"/>
    </location>
</feature>
<keyword evidence="2" id="KW-0347">Helicase</keyword>
<dbReference type="GO" id="GO:0004386">
    <property type="term" value="F:helicase activity"/>
    <property type="evidence" value="ECO:0007669"/>
    <property type="project" value="UniProtKB-KW"/>
</dbReference>
<sequence>MTAQTVFPPPQPGPGGPGPSPATSAGRPGLGDRPAGPSLSPSRAADFKTCPLLFRFRTIDKLPEQPSADQVRGTLVHAVLERLFDLPAADRTPQAAAALVAPEWDRLVAHDPRLVSLFATEPAPRPSAAPGPLSTSGQPTSSPSGPLPTSGPLSSGTAASGTPSSAPAGEPAAVSSPLGDPAAAVAPAAGAVSAGDAAVVASQGAATAVPPLVRDPAAVAAEVDATGQLALVDAPPGAAEAARLAAFLSSAGDLLPGYFAVEDPQRLEPAERETLISTMIGDELLIRGYIDRLDISPAGDLRVVDYKTGGAPREAFEGRALFQLKFYALVLWRTRGVVPRVLRLLYLKDAEILDYSPEADELERFERTLVALSQAVERAKSTQDFRPKPSRLCGWCNHQAFCPEFGGTPPPFPQSPTAGL</sequence>
<comment type="caution">
    <text evidence="6">The sequence shown here is derived from an EMBL/GenBank/DDBJ whole genome shotgun (WGS) entry which is preliminary data.</text>
</comment>
<dbReference type="EMBL" id="LLZH01000293">
    <property type="protein sequence ID" value="KUL27972.1"/>
    <property type="molecule type" value="Genomic_DNA"/>
</dbReference>
<keyword evidence="2" id="KW-0067">ATP-binding</keyword>
<keyword evidence="3" id="KW-0234">DNA repair</keyword>
<feature type="region of interest" description="Disordered" evidence="4">
    <location>
        <begin position="121"/>
        <end position="181"/>
    </location>
</feature>
<keyword evidence="7" id="KW-1185">Reference proteome</keyword>
<evidence type="ECO:0000259" key="5">
    <source>
        <dbReference type="Pfam" id="PF12705"/>
    </source>
</evidence>
<evidence type="ECO:0000256" key="3">
    <source>
        <dbReference type="ARBA" id="ARBA00023204"/>
    </source>
</evidence>
<dbReference type="AlphaFoldDB" id="A0A124G942"/>
<organism evidence="6 7">
    <name type="scientific">Actinoplanes awajinensis subsp. mycoplanecinus</name>
    <dbReference type="NCBI Taxonomy" id="135947"/>
    <lineage>
        <taxon>Bacteria</taxon>
        <taxon>Bacillati</taxon>
        <taxon>Actinomycetota</taxon>
        <taxon>Actinomycetes</taxon>
        <taxon>Micromonosporales</taxon>
        <taxon>Micromonosporaceae</taxon>
        <taxon>Actinoplanes</taxon>
    </lineage>
</organism>
<dbReference type="OrthoDB" id="9791397at2"/>
<evidence type="ECO:0000256" key="4">
    <source>
        <dbReference type="SAM" id="MobiDB-lite"/>
    </source>
</evidence>
<feature type="non-terminal residue" evidence="6">
    <location>
        <position position="420"/>
    </location>
</feature>
<dbReference type="InterPro" id="IPR038726">
    <property type="entry name" value="PDDEXK_AddAB-type"/>
</dbReference>
<dbReference type="Gene3D" id="3.90.320.10">
    <property type="match status" value="1"/>
</dbReference>
<keyword evidence="1" id="KW-0227">DNA damage</keyword>